<accession>A0A852ZFM7</accession>
<evidence type="ECO:0000256" key="1">
    <source>
        <dbReference type="SAM" id="MobiDB-lite"/>
    </source>
</evidence>
<organism evidence="2 3">
    <name type="scientific">Actinopolymorpha rutila</name>
    <dbReference type="NCBI Taxonomy" id="446787"/>
    <lineage>
        <taxon>Bacteria</taxon>
        <taxon>Bacillati</taxon>
        <taxon>Actinomycetota</taxon>
        <taxon>Actinomycetes</taxon>
        <taxon>Propionibacteriales</taxon>
        <taxon>Actinopolymorphaceae</taxon>
        <taxon>Actinopolymorpha</taxon>
    </lineage>
</organism>
<reference evidence="2 3" key="1">
    <citation type="submission" date="2020-07" db="EMBL/GenBank/DDBJ databases">
        <title>Sequencing the genomes of 1000 actinobacteria strains.</title>
        <authorList>
            <person name="Klenk H.-P."/>
        </authorList>
    </citation>
    <scope>NUCLEOTIDE SEQUENCE [LARGE SCALE GENOMIC DNA]</scope>
    <source>
        <strain evidence="2 3">DSM 18448</strain>
    </source>
</reference>
<dbReference type="AlphaFoldDB" id="A0A852ZFM7"/>
<feature type="region of interest" description="Disordered" evidence="1">
    <location>
        <begin position="39"/>
        <end position="75"/>
    </location>
</feature>
<comment type="caution">
    <text evidence="2">The sequence shown here is derived from an EMBL/GenBank/DDBJ whole genome shotgun (WGS) entry which is preliminary data.</text>
</comment>
<sequence length="75" mass="8406">MSDTPMYDRLVDERLGRAPHEFDGYETWDDSEEARAAFERGAAEAQRAERPAQSQGATFARHARETTGFRSVADG</sequence>
<dbReference type="RefSeq" id="WP_179785793.1">
    <property type="nucleotide sequence ID" value="NZ_BAAARR010000034.1"/>
</dbReference>
<name>A0A852ZFM7_9ACTN</name>
<feature type="compositionally biased region" description="Basic and acidic residues" evidence="1">
    <location>
        <begin position="39"/>
        <end position="50"/>
    </location>
</feature>
<gene>
    <name evidence="2" type="ORF">F4554_000418</name>
</gene>
<dbReference type="EMBL" id="JACBZH010000001">
    <property type="protein sequence ID" value="NYH87780.1"/>
    <property type="molecule type" value="Genomic_DNA"/>
</dbReference>
<proteinExistence type="predicted"/>
<keyword evidence="3" id="KW-1185">Reference proteome</keyword>
<evidence type="ECO:0000313" key="3">
    <source>
        <dbReference type="Proteomes" id="UP000579605"/>
    </source>
</evidence>
<evidence type="ECO:0000313" key="2">
    <source>
        <dbReference type="EMBL" id="NYH87780.1"/>
    </source>
</evidence>
<protein>
    <submittedName>
        <fullName evidence="2">Uncharacterized protein</fullName>
    </submittedName>
</protein>
<dbReference type="Proteomes" id="UP000579605">
    <property type="component" value="Unassembled WGS sequence"/>
</dbReference>